<name>A0ACB9CDD8_9ASTR</name>
<accession>A0ACB9CDD8</accession>
<comment type="caution">
    <text evidence="1">The sequence shown here is derived from an EMBL/GenBank/DDBJ whole genome shotgun (WGS) entry which is preliminary data.</text>
</comment>
<protein>
    <submittedName>
        <fullName evidence="1">Uncharacterized protein</fullName>
    </submittedName>
</protein>
<sequence length="220" mass="24701">MNSIIGTTSWIATSSSRAVEPNQTDSIASAHSTRLYREICIVYTRRKRKPKTGTSVEPEPKKAREDVPSTFEIGESSMARHDLTTDGEPMDGSVATLPTCYMRYEHQISSLQGSVSSMRQIVQSMKGQLMFLEEDKVIEYDIRNQLHFRIFDPESARVEMKKKFDAERQKMEAAEAGLVAAQQRVVTMSENVEVAVALATTCLMMFVVMVRAGVTARFPH</sequence>
<keyword evidence="2" id="KW-1185">Reference proteome</keyword>
<proteinExistence type="predicted"/>
<reference evidence="1 2" key="2">
    <citation type="journal article" date="2022" name="Mol. Ecol. Resour.">
        <title>The genomes of chicory, endive, great burdock and yacon provide insights into Asteraceae paleo-polyploidization history and plant inulin production.</title>
        <authorList>
            <person name="Fan W."/>
            <person name="Wang S."/>
            <person name="Wang H."/>
            <person name="Wang A."/>
            <person name="Jiang F."/>
            <person name="Liu H."/>
            <person name="Zhao H."/>
            <person name="Xu D."/>
            <person name="Zhang Y."/>
        </authorList>
    </citation>
    <scope>NUCLEOTIDE SEQUENCE [LARGE SCALE GENOMIC DNA]</scope>
    <source>
        <strain evidence="2">cv. Yunnan</strain>
        <tissue evidence="1">Leaves</tissue>
    </source>
</reference>
<evidence type="ECO:0000313" key="1">
    <source>
        <dbReference type="EMBL" id="KAI3732276.1"/>
    </source>
</evidence>
<dbReference type="EMBL" id="CM042038">
    <property type="protein sequence ID" value="KAI3732276.1"/>
    <property type="molecule type" value="Genomic_DNA"/>
</dbReference>
<dbReference type="Proteomes" id="UP001056120">
    <property type="component" value="Linkage Group LG21"/>
</dbReference>
<gene>
    <name evidence="1" type="ORF">L1987_63480</name>
</gene>
<organism evidence="1 2">
    <name type="scientific">Smallanthus sonchifolius</name>
    <dbReference type="NCBI Taxonomy" id="185202"/>
    <lineage>
        <taxon>Eukaryota</taxon>
        <taxon>Viridiplantae</taxon>
        <taxon>Streptophyta</taxon>
        <taxon>Embryophyta</taxon>
        <taxon>Tracheophyta</taxon>
        <taxon>Spermatophyta</taxon>
        <taxon>Magnoliopsida</taxon>
        <taxon>eudicotyledons</taxon>
        <taxon>Gunneridae</taxon>
        <taxon>Pentapetalae</taxon>
        <taxon>asterids</taxon>
        <taxon>campanulids</taxon>
        <taxon>Asterales</taxon>
        <taxon>Asteraceae</taxon>
        <taxon>Asteroideae</taxon>
        <taxon>Heliantheae alliance</taxon>
        <taxon>Millerieae</taxon>
        <taxon>Smallanthus</taxon>
    </lineage>
</organism>
<evidence type="ECO:0000313" key="2">
    <source>
        <dbReference type="Proteomes" id="UP001056120"/>
    </source>
</evidence>
<reference evidence="2" key="1">
    <citation type="journal article" date="2022" name="Mol. Ecol. Resour.">
        <title>The genomes of chicory, endive, great burdock and yacon provide insights into Asteraceae palaeo-polyploidization history and plant inulin production.</title>
        <authorList>
            <person name="Fan W."/>
            <person name="Wang S."/>
            <person name="Wang H."/>
            <person name="Wang A."/>
            <person name="Jiang F."/>
            <person name="Liu H."/>
            <person name="Zhao H."/>
            <person name="Xu D."/>
            <person name="Zhang Y."/>
        </authorList>
    </citation>
    <scope>NUCLEOTIDE SEQUENCE [LARGE SCALE GENOMIC DNA]</scope>
    <source>
        <strain evidence="2">cv. Yunnan</strain>
    </source>
</reference>